<protein>
    <submittedName>
        <fullName evidence="2">BACK domain-containing protein</fullName>
    </submittedName>
</protein>
<evidence type="ECO:0000313" key="1">
    <source>
        <dbReference type="Proteomes" id="UP000887579"/>
    </source>
</evidence>
<accession>A0AC34FK68</accession>
<dbReference type="Proteomes" id="UP000887579">
    <property type="component" value="Unplaced"/>
</dbReference>
<sequence length="296" mass="33955">MVAAPAARSMRLVGAIYGNAFSAERLIECGSVDCFLTSSNGYSLWAHYSIIVDWLGARIPRPNLQNQIILPISDSALRLLIDIIYHRKNYSGNKAILELIDYSLQCGWFQLMDDLLTNGFEEIEIEGLPRCWILARERNLECELSIRQRVGDNALTYIRQHSYGSEDFLSIPIEALLDLIDDDNISWPNGKTCLEVIFAWSLRNPRCAISYCKELFSVVRFKGIRECHTQKIEFINFFKNLGVEDATLRDATNGYLTMKPRLPRSLLVFMGDHWSPIPSLYLPEKLSYFKCQIIKN</sequence>
<proteinExistence type="predicted"/>
<organism evidence="1 2">
    <name type="scientific">Panagrolaimus sp. ES5</name>
    <dbReference type="NCBI Taxonomy" id="591445"/>
    <lineage>
        <taxon>Eukaryota</taxon>
        <taxon>Metazoa</taxon>
        <taxon>Ecdysozoa</taxon>
        <taxon>Nematoda</taxon>
        <taxon>Chromadorea</taxon>
        <taxon>Rhabditida</taxon>
        <taxon>Tylenchina</taxon>
        <taxon>Panagrolaimomorpha</taxon>
        <taxon>Panagrolaimoidea</taxon>
        <taxon>Panagrolaimidae</taxon>
        <taxon>Panagrolaimus</taxon>
    </lineage>
</organism>
<reference evidence="2" key="1">
    <citation type="submission" date="2022-11" db="UniProtKB">
        <authorList>
            <consortium name="WormBaseParasite"/>
        </authorList>
    </citation>
    <scope>IDENTIFICATION</scope>
</reference>
<dbReference type="WBParaSite" id="ES5_v2.g17632.t1">
    <property type="protein sequence ID" value="ES5_v2.g17632.t1"/>
    <property type="gene ID" value="ES5_v2.g17632"/>
</dbReference>
<name>A0AC34FK68_9BILA</name>
<evidence type="ECO:0000313" key="2">
    <source>
        <dbReference type="WBParaSite" id="ES5_v2.g17632.t1"/>
    </source>
</evidence>